<accession>A0ACC2SGM0</accession>
<proteinExistence type="predicted"/>
<organism evidence="1 2">
    <name type="scientific">Entomophthora muscae</name>
    <dbReference type="NCBI Taxonomy" id="34485"/>
    <lineage>
        <taxon>Eukaryota</taxon>
        <taxon>Fungi</taxon>
        <taxon>Fungi incertae sedis</taxon>
        <taxon>Zoopagomycota</taxon>
        <taxon>Entomophthoromycotina</taxon>
        <taxon>Entomophthoromycetes</taxon>
        <taxon>Entomophthorales</taxon>
        <taxon>Entomophthoraceae</taxon>
        <taxon>Entomophthora</taxon>
    </lineage>
</organism>
<protein>
    <submittedName>
        <fullName evidence="1">Uncharacterized protein</fullName>
    </submittedName>
</protein>
<evidence type="ECO:0000313" key="2">
    <source>
        <dbReference type="Proteomes" id="UP001165960"/>
    </source>
</evidence>
<evidence type="ECO:0000313" key="1">
    <source>
        <dbReference type="EMBL" id="KAJ9061281.1"/>
    </source>
</evidence>
<sequence length="197" mass="21883">MTAEDCKVFMCMPRSSQVCFLNQLLPTNSHQLRAQGCNTTVVGSKCSTVTHVGGEESEDSIFVETEVPLVLLPCLGFEDLHNWANNIVLETTSSPFATPSALFCSCHNSKELPSAYPFIINWFRVGNPKETLYVYVQALFTEDNTVTPIQLRACYHGSYDVEQLIGEVDLCLQVMAKDASGFSSQHTITITQLNQYI</sequence>
<gene>
    <name evidence="1" type="ORF">DSO57_1022195</name>
</gene>
<reference evidence="1" key="1">
    <citation type="submission" date="2022-04" db="EMBL/GenBank/DDBJ databases">
        <title>Genome of the entomopathogenic fungus Entomophthora muscae.</title>
        <authorList>
            <person name="Elya C."/>
            <person name="Lovett B.R."/>
            <person name="Lee E."/>
            <person name="Macias A.M."/>
            <person name="Hajek A.E."/>
            <person name="De Bivort B.L."/>
            <person name="Kasson M.T."/>
            <person name="De Fine Licht H.H."/>
            <person name="Stajich J.E."/>
        </authorList>
    </citation>
    <scope>NUCLEOTIDE SEQUENCE</scope>
    <source>
        <strain evidence="1">Berkeley</strain>
    </source>
</reference>
<comment type="caution">
    <text evidence="1">The sequence shown here is derived from an EMBL/GenBank/DDBJ whole genome shotgun (WGS) entry which is preliminary data.</text>
</comment>
<name>A0ACC2SGM0_9FUNG</name>
<dbReference type="Proteomes" id="UP001165960">
    <property type="component" value="Unassembled WGS sequence"/>
</dbReference>
<dbReference type="EMBL" id="QTSX02005081">
    <property type="protein sequence ID" value="KAJ9061281.1"/>
    <property type="molecule type" value="Genomic_DNA"/>
</dbReference>
<keyword evidence="2" id="KW-1185">Reference proteome</keyword>